<evidence type="ECO:0000256" key="2">
    <source>
        <dbReference type="ARBA" id="ARBA00022448"/>
    </source>
</evidence>
<dbReference type="GO" id="GO:0055085">
    <property type="term" value="P:transmembrane transport"/>
    <property type="evidence" value="ECO:0007669"/>
    <property type="project" value="InterPro"/>
</dbReference>
<dbReference type="PANTHER" id="PTHR32243">
    <property type="entry name" value="MALTOSE TRANSPORT SYSTEM PERMEASE-RELATED"/>
    <property type="match status" value="1"/>
</dbReference>
<dbReference type="EMBL" id="CP007141">
    <property type="protein sequence ID" value="AJC73465.1"/>
    <property type="molecule type" value="Genomic_DNA"/>
</dbReference>
<dbReference type="InterPro" id="IPR035906">
    <property type="entry name" value="MetI-like_sf"/>
</dbReference>
<accession>A0A0X1KQ77</accession>
<comment type="similarity">
    <text evidence="7">Belongs to the binding-protein-dependent transport system permease family.</text>
</comment>
<dbReference type="PATRIC" id="fig|1123384.7.peg.721"/>
<dbReference type="PaxDb" id="1123384-AJ81_03695"/>
<evidence type="ECO:0000256" key="6">
    <source>
        <dbReference type="ARBA" id="ARBA00023136"/>
    </source>
</evidence>
<dbReference type="GO" id="GO:0005886">
    <property type="term" value="C:plasma membrane"/>
    <property type="evidence" value="ECO:0007669"/>
    <property type="project" value="UniProtKB-SubCell"/>
</dbReference>
<feature type="transmembrane region" description="Helical" evidence="7">
    <location>
        <begin position="145"/>
        <end position="168"/>
    </location>
</feature>
<feature type="transmembrane region" description="Helical" evidence="7">
    <location>
        <begin position="7"/>
        <end position="28"/>
    </location>
</feature>
<feature type="domain" description="ABC transmembrane type-1" evidence="8">
    <location>
        <begin position="78"/>
        <end position="268"/>
    </location>
</feature>
<keyword evidence="2 7" id="KW-0813">Transport</keyword>
<evidence type="ECO:0000313" key="9">
    <source>
        <dbReference type="EMBL" id="AJC73465.1"/>
    </source>
</evidence>
<comment type="subcellular location">
    <subcellularLocation>
        <location evidence="1 7">Cell membrane</location>
        <topology evidence="1 7">Multi-pass membrane protein</topology>
    </subcellularLocation>
</comment>
<dbReference type="PROSITE" id="PS50928">
    <property type="entry name" value="ABC_TM1"/>
    <property type="match status" value="1"/>
</dbReference>
<organism evidence="9 10">
    <name type="scientific">Pseudothermotoga hypogea DSM 11164 = NBRC 106472</name>
    <dbReference type="NCBI Taxonomy" id="1123384"/>
    <lineage>
        <taxon>Bacteria</taxon>
        <taxon>Thermotogati</taxon>
        <taxon>Thermotogota</taxon>
        <taxon>Thermotogae</taxon>
        <taxon>Thermotogales</taxon>
        <taxon>Thermotogaceae</taxon>
        <taxon>Pseudothermotoga</taxon>
    </lineage>
</organism>
<evidence type="ECO:0000256" key="7">
    <source>
        <dbReference type="RuleBase" id="RU363032"/>
    </source>
</evidence>
<keyword evidence="4 7" id="KW-0812">Transmembrane</keyword>
<gene>
    <name evidence="9" type="ORF">AJ81_03695</name>
</gene>
<keyword evidence="3" id="KW-1003">Cell membrane</keyword>
<keyword evidence="5 7" id="KW-1133">Transmembrane helix</keyword>
<dbReference type="OrthoDB" id="9810086at2"/>
<sequence length="283" mass="31568">MKAILRVFRYILIVFCLIFFLFPVYWLVITAFKPSNEWFTSPPRFWPTQLTFSNFLGAKETEVFGGTTGSIENIFPYLRNSIIVGISVSLIATIISASAAYAIARYKVGGAFLAEWIISIRMLPPIVSAVPLYVIFSRLRLINTWWALILSHLVIVVPLGVWLLISFFREIPREIDEAAYVDGASTFQTFFYVIFPLSAPGLAAVAVLSLIQSWGEFLLALVLTNDARAQTLPIFLGRYITGWRVAWGPLSAAGIVTMLPVVVFAILAQRYLIRGLTFGAVKG</sequence>
<evidence type="ECO:0000256" key="3">
    <source>
        <dbReference type="ARBA" id="ARBA00022475"/>
    </source>
</evidence>
<name>A0A0X1KQ77_9THEM</name>
<evidence type="ECO:0000256" key="5">
    <source>
        <dbReference type="ARBA" id="ARBA00022989"/>
    </source>
</evidence>
<dbReference type="CDD" id="cd06261">
    <property type="entry name" value="TM_PBP2"/>
    <property type="match status" value="1"/>
</dbReference>
<dbReference type="AlphaFoldDB" id="A0A0X1KQ77"/>
<feature type="transmembrane region" description="Helical" evidence="7">
    <location>
        <begin position="246"/>
        <end position="268"/>
    </location>
</feature>
<dbReference type="SUPFAM" id="SSF161098">
    <property type="entry name" value="MetI-like"/>
    <property type="match status" value="1"/>
</dbReference>
<dbReference type="InterPro" id="IPR000515">
    <property type="entry name" value="MetI-like"/>
</dbReference>
<feature type="transmembrane region" description="Helical" evidence="7">
    <location>
        <begin position="82"/>
        <end position="104"/>
    </location>
</feature>
<evidence type="ECO:0000313" key="10">
    <source>
        <dbReference type="Proteomes" id="UP000077469"/>
    </source>
</evidence>
<protein>
    <submittedName>
        <fullName evidence="9">Sugar ABC transporter permease</fullName>
    </submittedName>
</protein>
<dbReference type="InterPro" id="IPR050901">
    <property type="entry name" value="BP-dep_ABC_trans_perm"/>
</dbReference>
<dbReference type="Gene3D" id="1.10.3720.10">
    <property type="entry name" value="MetI-like"/>
    <property type="match status" value="1"/>
</dbReference>
<evidence type="ECO:0000259" key="8">
    <source>
        <dbReference type="PROSITE" id="PS50928"/>
    </source>
</evidence>
<keyword evidence="6 7" id="KW-0472">Membrane</keyword>
<feature type="transmembrane region" description="Helical" evidence="7">
    <location>
        <begin position="189"/>
        <end position="211"/>
    </location>
</feature>
<dbReference type="RefSeq" id="WP_031505282.1">
    <property type="nucleotide sequence ID" value="NC_022795.1"/>
</dbReference>
<reference evidence="9 10" key="1">
    <citation type="submission" date="2014-01" db="EMBL/GenBank/DDBJ databases">
        <title>Genome sequencing of Thermotog hypogea.</title>
        <authorList>
            <person name="Zhang X."/>
            <person name="Alvare G."/>
            <person name="Fristensky B."/>
            <person name="Chen L."/>
            <person name="Suen T."/>
            <person name="Chen Q."/>
            <person name="Ma K."/>
        </authorList>
    </citation>
    <scope>NUCLEOTIDE SEQUENCE [LARGE SCALE GENOMIC DNA]</scope>
    <source>
        <strain evidence="9 10">DSM 11164</strain>
    </source>
</reference>
<dbReference type="Proteomes" id="UP000077469">
    <property type="component" value="Chromosome"/>
</dbReference>
<dbReference type="Pfam" id="PF00528">
    <property type="entry name" value="BPD_transp_1"/>
    <property type="match status" value="1"/>
</dbReference>
<dbReference type="PANTHER" id="PTHR32243:SF18">
    <property type="entry name" value="INNER MEMBRANE ABC TRANSPORTER PERMEASE PROTEIN YCJP"/>
    <property type="match status" value="1"/>
</dbReference>
<evidence type="ECO:0000256" key="1">
    <source>
        <dbReference type="ARBA" id="ARBA00004651"/>
    </source>
</evidence>
<dbReference type="KEGG" id="phy:AJ81_03695"/>
<dbReference type="STRING" id="1123384.AJ81_03695"/>
<keyword evidence="10" id="KW-1185">Reference proteome</keyword>
<feature type="transmembrane region" description="Helical" evidence="7">
    <location>
        <begin position="116"/>
        <end position="139"/>
    </location>
</feature>
<evidence type="ECO:0000256" key="4">
    <source>
        <dbReference type="ARBA" id="ARBA00022692"/>
    </source>
</evidence>
<proteinExistence type="inferred from homology"/>